<keyword evidence="2 8" id="KW-0436">Ligase</keyword>
<dbReference type="InterPro" id="IPR027417">
    <property type="entry name" value="P-loop_NTPase"/>
</dbReference>
<feature type="binding site" evidence="8">
    <location>
        <position position="22"/>
    </location>
    <ligand>
        <name>Mg(2+)</name>
        <dbReference type="ChEBI" id="CHEBI:18420"/>
    </ligand>
</feature>
<feature type="binding site" evidence="8">
    <location>
        <position position="60"/>
    </location>
    <ligand>
        <name>ATP</name>
        <dbReference type="ChEBI" id="CHEBI:30616"/>
    </ligand>
</feature>
<feature type="binding site" evidence="8">
    <location>
        <position position="47"/>
    </location>
    <ligand>
        <name>substrate</name>
    </ligand>
</feature>
<dbReference type="SUPFAM" id="SSF52540">
    <property type="entry name" value="P-loop containing nucleoside triphosphate hydrolases"/>
    <property type="match status" value="1"/>
</dbReference>
<comment type="caution">
    <text evidence="8">Lacks conserved residue(s) required for the propagation of feature annotation.</text>
</comment>
<keyword evidence="5 8" id="KW-0093">Biotin biosynthesis</keyword>
<evidence type="ECO:0000256" key="2">
    <source>
        <dbReference type="ARBA" id="ARBA00022598"/>
    </source>
</evidence>
<dbReference type="GO" id="GO:0000287">
    <property type="term" value="F:magnesium ion binding"/>
    <property type="evidence" value="ECO:0007669"/>
    <property type="project" value="UniProtKB-UniRule"/>
</dbReference>
<dbReference type="PANTHER" id="PTHR43210:SF5">
    <property type="entry name" value="DETHIOBIOTIN SYNTHETASE"/>
    <property type="match status" value="1"/>
</dbReference>
<comment type="caution">
    <text evidence="9">The sequence shown here is derived from an EMBL/GenBank/DDBJ whole genome shotgun (WGS) entry which is preliminary data.</text>
</comment>
<gene>
    <name evidence="8 9" type="primary">bioD</name>
    <name evidence="9" type="ORF">C1O12_05185</name>
</gene>
<comment type="cofactor">
    <cofactor evidence="8">
        <name>Mg(2+)</name>
        <dbReference type="ChEBI" id="CHEBI:18420"/>
    </cofactor>
</comment>
<feature type="binding site" evidence="8">
    <location>
        <begin position="210"/>
        <end position="212"/>
    </location>
    <ligand>
        <name>ATP</name>
        <dbReference type="ChEBI" id="CHEBI:30616"/>
    </ligand>
</feature>
<name>A0A3S0G3M3_9ENTR</name>
<comment type="subunit">
    <text evidence="8">Homodimer.</text>
</comment>
<dbReference type="GO" id="GO:0009102">
    <property type="term" value="P:biotin biosynthetic process"/>
    <property type="evidence" value="ECO:0007669"/>
    <property type="project" value="UniProtKB-UniRule"/>
</dbReference>
<evidence type="ECO:0000313" key="9">
    <source>
        <dbReference type="EMBL" id="PTX87806.1"/>
    </source>
</evidence>
<comment type="subcellular location">
    <subcellularLocation>
        <location evidence="8">Cytoplasm</location>
    </subcellularLocation>
</comment>
<accession>A0A3S0G3M3</accession>
<keyword evidence="6 8" id="KW-0067">ATP-binding</keyword>
<dbReference type="AlphaFoldDB" id="A0A3S0G3M3"/>
<comment type="similarity">
    <text evidence="8">Belongs to the dethiobiotin synthetase family.</text>
</comment>
<evidence type="ECO:0000256" key="7">
    <source>
        <dbReference type="ARBA" id="ARBA00022842"/>
    </source>
</evidence>
<keyword evidence="3 8" id="KW-0479">Metal-binding</keyword>
<feature type="binding site" evidence="8">
    <location>
        <position position="121"/>
    </location>
    <ligand>
        <name>Mg(2+)</name>
        <dbReference type="ChEBI" id="CHEBI:18420"/>
    </ligand>
</feature>
<reference evidence="9 10" key="1">
    <citation type="submission" date="2018-01" db="EMBL/GenBank/DDBJ databases">
        <title>Geographic spread and resistance mechanisms of dominant carbapenem-resistant Enterobacter cloacae complex clones ST171 and ST78.</title>
        <authorList>
            <person name="Gomez-Simmonds A."/>
            <person name="Annavajhala M.K."/>
            <person name="Wang Z."/>
            <person name="Macesic N."/>
            <person name="Hu Y."/>
            <person name="Giddins M.J."/>
            <person name="O'Malley A."/>
            <person name="Toussaint N.C."/>
            <person name="Whittier S."/>
            <person name="Torres V.J."/>
            <person name="Uhlemann A.-C."/>
        </authorList>
    </citation>
    <scope>NUCLEOTIDE SEQUENCE [LARGE SCALE GENOMIC DNA]</scope>
    <source>
        <strain evidence="9 10">78</strain>
    </source>
</reference>
<dbReference type="HAMAP" id="MF_00336">
    <property type="entry name" value="BioD"/>
    <property type="match status" value="1"/>
</dbReference>
<sequence>MGLLNVTERYFVTGTDTEVGKTVASAALLQAARLLGKTTAGYKPVASGSEMTPEGLRNTDALALQRNSSLALAYSAVNPYTFAEPTSPHIVSADEERPIDFSVLSSGLRDLETQADWVLVEGAGGWFTPLSDEQTFADWVRAEQLPVILVVGVKLGCINHAMLTAQAVQQAGLRLAGWIANDVVAPGKRHAEYLATLKRVLPAPFLGEIPWLADGAEQAETGRYLDLSALCPAPSSAQ</sequence>
<evidence type="ECO:0000256" key="1">
    <source>
        <dbReference type="ARBA" id="ARBA00022490"/>
    </source>
</evidence>
<dbReference type="PANTHER" id="PTHR43210">
    <property type="entry name" value="DETHIOBIOTIN SYNTHETASE"/>
    <property type="match status" value="1"/>
</dbReference>
<feature type="binding site" evidence="8">
    <location>
        <begin position="18"/>
        <end position="23"/>
    </location>
    <ligand>
        <name>ATP</name>
        <dbReference type="ChEBI" id="CHEBI:30616"/>
    </ligand>
</feature>
<comment type="catalytic activity">
    <reaction evidence="8">
        <text>(7R,8S)-7,8-diammoniononanoate + CO2 + ATP = (4R,5S)-dethiobiotin + ADP + phosphate + 3 H(+)</text>
        <dbReference type="Rhea" id="RHEA:15805"/>
        <dbReference type="ChEBI" id="CHEBI:15378"/>
        <dbReference type="ChEBI" id="CHEBI:16526"/>
        <dbReference type="ChEBI" id="CHEBI:30616"/>
        <dbReference type="ChEBI" id="CHEBI:43474"/>
        <dbReference type="ChEBI" id="CHEBI:149469"/>
        <dbReference type="ChEBI" id="CHEBI:149473"/>
        <dbReference type="ChEBI" id="CHEBI:456216"/>
        <dbReference type="EC" id="6.3.3.3"/>
    </reaction>
</comment>
<dbReference type="Pfam" id="PF13500">
    <property type="entry name" value="AAA_26"/>
    <property type="match status" value="1"/>
</dbReference>
<dbReference type="GO" id="GO:0005524">
    <property type="term" value="F:ATP binding"/>
    <property type="evidence" value="ECO:0007669"/>
    <property type="project" value="UniProtKB-UniRule"/>
</dbReference>
<dbReference type="FunFam" id="3.40.50.300:FF:000292">
    <property type="entry name" value="ATP-dependent dethiobiotin synthetase BioD"/>
    <property type="match status" value="1"/>
</dbReference>
<feature type="active site" evidence="8">
    <location>
        <position position="43"/>
    </location>
</feature>
<keyword evidence="7 8" id="KW-0460">Magnesium</keyword>
<keyword evidence="4 8" id="KW-0547">Nucleotide-binding</keyword>
<dbReference type="NCBIfam" id="TIGR00347">
    <property type="entry name" value="bioD"/>
    <property type="match status" value="1"/>
</dbReference>
<dbReference type="Proteomes" id="UP000244004">
    <property type="component" value="Unassembled WGS sequence"/>
</dbReference>
<evidence type="ECO:0000256" key="4">
    <source>
        <dbReference type="ARBA" id="ARBA00022741"/>
    </source>
</evidence>
<dbReference type="Gene3D" id="3.40.50.300">
    <property type="entry name" value="P-loop containing nucleotide triphosphate hydrolases"/>
    <property type="match status" value="1"/>
</dbReference>
<protein>
    <recommendedName>
        <fullName evidence="8">ATP-dependent dethiobiotin synthetase BioD</fullName>
        <ecNumber evidence="8">6.3.3.3</ecNumber>
    </recommendedName>
    <alternativeName>
        <fullName evidence="8">DTB synthetase</fullName>
        <shortName evidence="8">DTBS</shortName>
    </alternativeName>
    <alternativeName>
        <fullName evidence="8">Dethiobiotin synthase</fullName>
    </alternativeName>
</protein>
<keyword evidence="1 8" id="KW-0963">Cytoplasm</keyword>
<comment type="pathway">
    <text evidence="8">Cofactor biosynthesis; biotin biosynthesis; biotin from 7,8-diaminononanoate: step 1/2.</text>
</comment>
<evidence type="ECO:0000256" key="6">
    <source>
        <dbReference type="ARBA" id="ARBA00022840"/>
    </source>
</evidence>
<feature type="binding site" evidence="8">
    <location>
        <position position="60"/>
    </location>
    <ligand>
        <name>Mg(2+)</name>
        <dbReference type="ChEBI" id="CHEBI:18420"/>
    </ligand>
</feature>
<dbReference type="GO" id="GO:0004141">
    <property type="term" value="F:dethiobiotin synthase activity"/>
    <property type="evidence" value="ECO:0007669"/>
    <property type="project" value="UniProtKB-UniRule"/>
</dbReference>
<proteinExistence type="inferred from homology"/>
<evidence type="ECO:0000313" key="10">
    <source>
        <dbReference type="Proteomes" id="UP000244004"/>
    </source>
</evidence>
<dbReference type="EC" id="6.3.3.3" evidence="8"/>
<evidence type="ECO:0000256" key="8">
    <source>
        <dbReference type="HAMAP-Rule" id="MF_00336"/>
    </source>
</evidence>
<comment type="function">
    <text evidence="8">Catalyzes a mechanistically unusual reaction, the ATP-dependent insertion of CO2 between the N7 and N8 nitrogen atoms of 7,8-diaminopelargonic acid (DAPA, also called 7,8-diammoniononanoate) to form a ureido ring.</text>
</comment>
<feature type="binding site" evidence="8">
    <location>
        <begin position="121"/>
        <end position="124"/>
    </location>
    <ligand>
        <name>ATP</name>
        <dbReference type="ChEBI" id="CHEBI:30616"/>
    </ligand>
</feature>
<evidence type="ECO:0000256" key="3">
    <source>
        <dbReference type="ARBA" id="ARBA00022723"/>
    </source>
</evidence>
<dbReference type="GO" id="GO:0005829">
    <property type="term" value="C:cytosol"/>
    <property type="evidence" value="ECO:0007669"/>
    <property type="project" value="TreeGrafter"/>
</dbReference>
<dbReference type="PIRSF" id="PIRSF006755">
    <property type="entry name" value="DTB_synth"/>
    <property type="match status" value="1"/>
</dbReference>
<organism evidence="9 10">
    <name type="scientific">Enterobacter hormaechei</name>
    <dbReference type="NCBI Taxonomy" id="158836"/>
    <lineage>
        <taxon>Bacteria</taxon>
        <taxon>Pseudomonadati</taxon>
        <taxon>Pseudomonadota</taxon>
        <taxon>Gammaproteobacteria</taxon>
        <taxon>Enterobacterales</taxon>
        <taxon>Enterobacteriaceae</taxon>
        <taxon>Enterobacter</taxon>
        <taxon>Enterobacter cloacae complex</taxon>
    </lineage>
</organism>
<dbReference type="EMBL" id="PNXT01000001">
    <property type="protein sequence ID" value="PTX87806.1"/>
    <property type="molecule type" value="Genomic_DNA"/>
</dbReference>
<evidence type="ECO:0000256" key="5">
    <source>
        <dbReference type="ARBA" id="ARBA00022756"/>
    </source>
</evidence>
<dbReference type="CDD" id="cd03109">
    <property type="entry name" value="DTBS"/>
    <property type="match status" value="1"/>
</dbReference>
<dbReference type="UniPathway" id="UPA00078">
    <property type="reaction ID" value="UER00161"/>
</dbReference>
<feature type="binding site" evidence="8">
    <location>
        <begin position="181"/>
        <end position="182"/>
    </location>
    <ligand>
        <name>ATP</name>
        <dbReference type="ChEBI" id="CHEBI:30616"/>
    </ligand>
</feature>
<dbReference type="GO" id="GO:0042803">
    <property type="term" value="F:protein homodimerization activity"/>
    <property type="evidence" value="ECO:0007669"/>
    <property type="project" value="UniProtKB-ARBA"/>
</dbReference>
<dbReference type="InterPro" id="IPR004472">
    <property type="entry name" value="DTB_synth_BioD"/>
</dbReference>